<dbReference type="PANTHER" id="PTHR47078:SF1">
    <property type="entry name" value="CYTOSKELETON-ASSOCIATED PROTEIN 2-LIKE"/>
    <property type="match status" value="1"/>
</dbReference>
<dbReference type="GO" id="GO:0072686">
    <property type="term" value="C:mitotic spindle"/>
    <property type="evidence" value="ECO:0007669"/>
    <property type="project" value="TreeGrafter"/>
</dbReference>
<sequence>MRQHQEYLAATGKVKHLSTNPYLNDWINLLLKPISKTEHADRHKRDALPNVAKDISPKASSRPQGTANLGSMRSSSVKLGTAVLGQRPSVKGGAERKNMKAVLPRHTATSRARATMSWSHSPKAQGAESRRESLNLEPLQACGVHTGCIPKTQMAEDQRRQLEQGLASKGKSYK</sequence>
<proteinExistence type="predicted"/>
<keyword evidence="3" id="KW-1185">Reference proteome</keyword>
<feature type="region of interest" description="Disordered" evidence="1">
    <location>
        <begin position="155"/>
        <end position="174"/>
    </location>
</feature>
<dbReference type="Ensembl" id="ENSAPLT00000018787.1">
    <property type="protein sequence ID" value="ENSAPLP00000031881.1"/>
    <property type="gene ID" value="ENSAPLG00000028615.1"/>
</dbReference>
<evidence type="ECO:0000313" key="2">
    <source>
        <dbReference type="Ensembl" id="ENSAPLP00000031881.1"/>
    </source>
</evidence>
<feature type="compositionally biased region" description="Basic and acidic residues" evidence="1">
    <location>
        <begin position="37"/>
        <end position="47"/>
    </location>
</feature>
<dbReference type="STRING" id="8840.ENSAPLP00000031881"/>
<dbReference type="Proteomes" id="UP000016666">
    <property type="component" value="Chromosome 3"/>
</dbReference>
<organism evidence="2 3">
    <name type="scientific">Anas platyrhynchos platyrhynchos</name>
    <name type="common">Northern mallard</name>
    <dbReference type="NCBI Taxonomy" id="8840"/>
    <lineage>
        <taxon>Eukaryota</taxon>
        <taxon>Metazoa</taxon>
        <taxon>Chordata</taxon>
        <taxon>Craniata</taxon>
        <taxon>Vertebrata</taxon>
        <taxon>Euteleostomi</taxon>
        <taxon>Archelosauria</taxon>
        <taxon>Archosauria</taxon>
        <taxon>Dinosauria</taxon>
        <taxon>Saurischia</taxon>
        <taxon>Theropoda</taxon>
        <taxon>Coelurosauria</taxon>
        <taxon>Aves</taxon>
        <taxon>Neognathae</taxon>
        <taxon>Galloanserae</taxon>
        <taxon>Anseriformes</taxon>
        <taxon>Anatidae</taxon>
        <taxon>Anatinae</taxon>
        <taxon>Anas</taxon>
    </lineage>
</organism>
<protein>
    <submittedName>
        <fullName evidence="2">Uncharacterized protein</fullName>
    </submittedName>
</protein>
<evidence type="ECO:0000256" key="1">
    <source>
        <dbReference type="SAM" id="MobiDB-lite"/>
    </source>
</evidence>
<dbReference type="AlphaFoldDB" id="A0A493U183"/>
<dbReference type="GO" id="GO:0005813">
    <property type="term" value="C:centrosome"/>
    <property type="evidence" value="ECO:0007669"/>
    <property type="project" value="TreeGrafter"/>
</dbReference>
<dbReference type="PANTHER" id="PTHR47078">
    <property type="entry name" value="CYTOSKELETON-ASSOCIATED PROTEIN 2-LIKE"/>
    <property type="match status" value="1"/>
</dbReference>
<reference evidence="2" key="3">
    <citation type="submission" date="2025-09" db="UniProtKB">
        <authorList>
            <consortium name="Ensembl"/>
        </authorList>
    </citation>
    <scope>IDENTIFICATION</scope>
</reference>
<dbReference type="InterPro" id="IPR052855">
    <property type="entry name" value="CKAP2-like"/>
</dbReference>
<name>A0A493U183_ANAPP</name>
<evidence type="ECO:0000313" key="3">
    <source>
        <dbReference type="Proteomes" id="UP000016666"/>
    </source>
</evidence>
<feature type="compositionally biased region" description="Polar residues" evidence="1">
    <location>
        <begin position="107"/>
        <end position="122"/>
    </location>
</feature>
<feature type="compositionally biased region" description="Polar residues" evidence="1">
    <location>
        <begin position="58"/>
        <end position="78"/>
    </location>
</feature>
<dbReference type="GO" id="GO:0005829">
    <property type="term" value="C:cytosol"/>
    <property type="evidence" value="ECO:0007669"/>
    <property type="project" value="TreeGrafter"/>
</dbReference>
<feature type="region of interest" description="Disordered" evidence="1">
    <location>
        <begin position="37"/>
        <end position="131"/>
    </location>
</feature>
<dbReference type="GeneTree" id="ENSGT00960000192593"/>
<reference evidence="2" key="2">
    <citation type="submission" date="2025-08" db="UniProtKB">
        <authorList>
            <consortium name="Ensembl"/>
        </authorList>
    </citation>
    <scope>IDENTIFICATION</scope>
</reference>
<accession>A0A493U183</accession>
<reference evidence="2 3" key="1">
    <citation type="submission" date="2017-10" db="EMBL/GenBank/DDBJ databases">
        <title>A new Pekin duck reference genome.</title>
        <authorList>
            <person name="Hou Z.-C."/>
            <person name="Zhou Z.-K."/>
            <person name="Zhu F."/>
            <person name="Hou S.-S."/>
        </authorList>
    </citation>
    <scope>NUCLEOTIDE SEQUENCE [LARGE SCALE GENOMIC DNA]</scope>
</reference>